<dbReference type="Pfam" id="PF00595">
    <property type="entry name" value="PDZ"/>
    <property type="match status" value="1"/>
</dbReference>
<feature type="domain" description="Dilute" evidence="16">
    <location>
        <begin position="1044"/>
        <end position="1250"/>
    </location>
</feature>
<dbReference type="InterPro" id="IPR036034">
    <property type="entry name" value="PDZ_sf"/>
</dbReference>
<dbReference type="PANTHER" id="PTHR10709:SF10">
    <property type="entry name" value="ACTIN-RELATED PROTEIN 2_3 COMPLEX SUBUNIT 1B"/>
    <property type="match status" value="1"/>
</dbReference>
<keyword evidence="13" id="KW-0812">Transmembrane</keyword>
<dbReference type="SUPFAM" id="SSF50978">
    <property type="entry name" value="WD40 repeat-like"/>
    <property type="match status" value="1"/>
</dbReference>
<dbReference type="SUPFAM" id="SSF49879">
    <property type="entry name" value="SMAD/FHA domain"/>
    <property type="match status" value="1"/>
</dbReference>
<dbReference type="Proteomes" id="UP001148018">
    <property type="component" value="Unassembled WGS sequence"/>
</dbReference>
<dbReference type="FunFam" id="2.130.10.10:FF:000030">
    <property type="entry name" value="Actin-related protein 2/3 complex subunit"/>
    <property type="match status" value="1"/>
</dbReference>
<organism evidence="17 18">
    <name type="scientific">Muraenolepis orangiensis</name>
    <name type="common">Patagonian moray cod</name>
    <dbReference type="NCBI Taxonomy" id="630683"/>
    <lineage>
        <taxon>Eukaryota</taxon>
        <taxon>Metazoa</taxon>
        <taxon>Chordata</taxon>
        <taxon>Craniata</taxon>
        <taxon>Vertebrata</taxon>
        <taxon>Euteleostomi</taxon>
        <taxon>Actinopterygii</taxon>
        <taxon>Neopterygii</taxon>
        <taxon>Teleostei</taxon>
        <taxon>Neoteleostei</taxon>
        <taxon>Acanthomorphata</taxon>
        <taxon>Zeiogadaria</taxon>
        <taxon>Gadariae</taxon>
        <taxon>Gadiformes</taxon>
        <taxon>Muraenolepidoidei</taxon>
        <taxon>Muraenolepididae</taxon>
        <taxon>Muraenolepis</taxon>
    </lineage>
</organism>
<keyword evidence="13" id="KW-1133">Transmembrane helix</keyword>
<keyword evidence="4" id="KW-0963">Cytoplasm</keyword>
<comment type="caution">
    <text evidence="17">The sequence shown here is derived from an EMBL/GenBank/DDBJ whole genome shotgun (WGS) entry which is preliminary data.</text>
</comment>
<dbReference type="InterPro" id="IPR001680">
    <property type="entry name" value="WD40_rpt"/>
</dbReference>
<gene>
    <name evidence="17" type="ORF">NHX12_017881</name>
</gene>
<keyword evidence="18" id="KW-1185">Reference proteome</keyword>
<dbReference type="InterPro" id="IPR036322">
    <property type="entry name" value="WD40_repeat_dom_sf"/>
</dbReference>
<comment type="function">
    <text evidence="10">Component of the Arp2/3 complex, a multiprotein complex that mediates actin polymerization upon stimulation by nucleation-promoting factor (NPF). The Arp2/3 complex mediates the formation of branched actin networks in the cytoplasm, providing the force for cell motility. In addition to its role in the cytoplasmic cytoskeleton, the Arp2/3 complex also promotes actin polymerization in the nucleus, thereby regulating gene transcription and repair of damaged DNA. The Arp2/3 complex promotes homologous recombination (HR) repair in response to DNA damage by promoting nuclear actin polymerization, leading to drive motility of double-strand breaks (DSBs).</text>
</comment>
<evidence type="ECO:0000256" key="7">
    <source>
        <dbReference type="ARBA" id="ARBA00023203"/>
    </source>
</evidence>
<feature type="domain" description="Ras-associating" evidence="15">
    <location>
        <begin position="618"/>
        <end position="723"/>
    </location>
</feature>
<feature type="domain" description="PDZ" evidence="14">
    <location>
        <begin position="1353"/>
        <end position="1438"/>
    </location>
</feature>
<dbReference type="GO" id="GO:0051015">
    <property type="term" value="F:actin filament binding"/>
    <property type="evidence" value="ECO:0007669"/>
    <property type="project" value="TreeGrafter"/>
</dbReference>
<evidence type="ECO:0000256" key="10">
    <source>
        <dbReference type="ARBA" id="ARBA00045382"/>
    </source>
</evidence>
<dbReference type="Gene3D" id="2.30.42.10">
    <property type="match status" value="1"/>
</dbReference>
<feature type="compositionally biased region" description="Basic and acidic residues" evidence="12">
    <location>
        <begin position="592"/>
        <end position="607"/>
    </location>
</feature>
<feature type="region of interest" description="Disordered" evidence="12">
    <location>
        <begin position="1245"/>
        <end position="1323"/>
    </location>
</feature>
<comment type="similarity">
    <text evidence="3">Belongs to the WD repeat ARPC1 family.</text>
</comment>
<evidence type="ECO:0000256" key="13">
    <source>
        <dbReference type="SAM" id="Phobius"/>
    </source>
</evidence>
<evidence type="ECO:0000256" key="2">
    <source>
        <dbReference type="ARBA" id="ARBA00004245"/>
    </source>
</evidence>
<evidence type="ECO:0000256" key="11">
    <source>
        <dbReference type="PROSITE-ProRule" id="PRU00221"/>
    </source>
</evidence>
<evidence type="ECO:0000256" key="4">
    <source>
        <dbReference type="ARBA" id="ARBA00022490"/>
    </source>
</evidence>
<feature type="transmembrane region" description="Helical" evidence="13">
    <location>
        <begin position="401"/>
        <end position="423"/>
    </location>
</feature>
<evidence type="ECO:0000256" key="8">
    <source>
        <dbReference type="ARBA" id="ARBA00023212"/>
    </source>
</evidence>
<dbReference type="InterPro" id="IPR000159">
    <property type="entry name" value="RA_dom"/>
</dbReference>
<name>A0A9Q0IUX4_9TELE</name>
<feature type="compositionally biased region" description="Low complexity" evidence="12">
    <location>
        <begin position="1249"/>
        <end position="1264"/>
    </location>
</feature>
<dbReference type="SMART" id="SM00314">
    <property type="entry name" value="RA"/>
    <property type="match status" value="1"/>
</dbReference>
<keyword evidence="6" id="KW-0677">Repeat</keyword>
<dbReference type="PROSITE" id="PS50106">
    <property type="entry name" value="PDZ"/>
    <property type="match status" value="1"/>
</dbReference>
<reference evidence="17" key="1">
    <citation type="submission" date="2022-07" db="EMBL/GenBank/DDBJ databases">
        <title>Chromosome-level genome of Muraenolepis orangiensis.</title>
        <authorList>
            <person name="Kim J."/>
        </authorList>
    </citation>
    <scope>NUCLEOTIDE SEQUENCE</scope>
    <source>
        <strain evidence="17">KU_S4_2022</strain>
        <tissue evidence="17">Muscle</tissue>
    </source>
</reference>
<dbReference type="PROSITE" id="PS51126">
    <property type="entry name" value="DILUTE"/>
    <property type="match status" value="1"/>
</dbReference>
<dbReference type="InterPro" id="IPR002710">
    <property type="entry name" value="Dilute_dom"/>
</dbReference>
<evidence type="ECO:0000256" key="1">
    <source>
        <dbReference type="ARBA" id="ARBA00004123"/>
    </source>
</evidence>
<dbReference type="SUPFAM" id="SSF54236">
    <property type="entry name" value="Ubiquitin-like"/>
    <property type="match status" value="1"/>
</dbReference>
<dbReference type="GO" id="GO:0007165">
    <property type="term" value="P:signal transduction"/>
    <property type="evidence" value="ECO:0007669"/>
    <property type="project" value="InterPro"/>
</dbReference>
<dbReference type="SUPFAM" id="SSF50156">
    <property type="entry name" value="PDZ domain-like"/>
    <property type="match status" value="1"/>
</dbReference>
<dbReference type="SMART" id="SM00228">
    <property type="entry name" value="PDZ"/>
    <property type="match status" value="1"/>
</dbReference>
<evidence type="ECO:0000256" key="5">
    <source>
        <dbReference type="ARBA" id="ARBA00022574"/>
    </source>
</evidence>
<dbReference type="GO" id="GO:0005885">
    <property type="term" value="C:Arp2/3 protein complex"/>
    <property type="evidence" value="ECO:0007669"/>
    <property type="project" value="InterPro"/>
</dbReference>
<feature type="compositionally biased region" description="Basic and acidic residues" evidence="12">
    <location>
        <begin position="803"/>
        <end position="819"/>
    </location>
</feature>
<dbReference type="PROSITE" id="PS50294">
    <property type="entry name" value="WD_REPEATS_REGION"/>
    <property type="match status" value="1"/>
</dbReference>
<evidence type="ECO:0000256" key="12">
    <source>
        <dbReference type="SAM" id="MobiDB-lite"/>
    </source>
</evidence>
<keyword evidence="5 11" id="KW-0853">WD repeat</keyword>
<evidence type="ECO:0000313" key="18">
    <source>
        <dbReference type="Proteomes" id="UP001148018"/>
    </source>
</evidence>
<sequence>MAYHSFLLEPISCHAWNKDRTQIALCPNNHDVYIYKKEGTKWTKIHELKEHNGQVTGIDWAPDSDRIVTCGADRNAYVWTQKEGQWKPTLVILRINRAARCVKWSPRENKFAVGSGSRLISVCYFEQENDWWVCKHIKKPIRSTILSLDWHPNNVLLAAGSCDFKCRVFSAYIKEVEEKPGPTPWGSKMPFGEMLFESGGSEGSGVGQSEEGGGAAGGGGWVHSVCFSHSGNRLTWTSHDSTVAVAEGGKTCTISSLRSESLPLLCVTFITENSIVAAGHDCCPVLFVYDGGEGRLTYGGKLEVPKQAAQKGISARERFQNLDRRASTTQATEQTIDTLHKNSISQISVLEGGRSKCSRFCTTGMDGGMTIWDVKLWIIPSLLGSSMLHFRSDDQWERVSAWLYGAGLSSLFIISTLFHTVAWKKSHLRCPEQEGLCELLIGGAFYCLGMVFFKSDGIVPFAHAIWHLFVAMGAAIHYYAIWKYLYAQPANQAAVLFYVADYVSDISRCTRGKDQSEIFVCFRCHSGLELASIGMRSPEAGGIAGPLDWASMSLPSKSRLKRQSRTFTQVLYRTLSYRDRVPAENGVPPSSRSDRRSVTEPPERPADDPAELSTQSSAPGVLKIFGDEICAGANYKSVLATHRSSAQELVKEALERYSLNKAAAQAYVLCDVIGRLEGSGDGVAWRTECLRAMGDNEKPLLLQELWKPREGHARRFELRRRAEVEELNAKDKDTVTAGTKTPQFLAALMGRSGLGRHRSSPLRPGRVVQSGSKGGDWPSGTSSLCRSLSETSLNQVGPLRARGGREREGPSGGRRKEEGSQGVKHSLYQSPHLLLLQGYNKQHTVGQETPSARPNICLSSPDILPLHCRLRRIPLPRRHGNCNSVSVVNGGCGPPGGEDPGESGGRFYVAVEPLPHAGVLVNFARCERSGALRHGDLLSFGAHYIFLYKDPAGAQALPVQTLVSGTPVVRRSFKPHLVKPRGVGGSGGGGAPYLAHEDQLLSRIISLIEPGGDDHKLTPAYLLCLCIQHSASTFPPGSFGKLLLKIVRRIQTIAWVSGLLHLAGSKESLLSATISANEEAMTILEEVIMYTFQQCVYYITKISQELLQGYQVHPEIQAQMFAYLFFFSNVSLFNQLMDKAAYSRSKVLQIQACVRMLMEWASRSGLGHLADKFFTKFNSIPVQLHRLLTQYQLTAETGPVPAWQPNSEDEAYIYRTVDLLESFENHPPIVLPSAGFRVDLDSECRELLPPSHGSPRSGPPAGEEGPPEPGDDRARDRPPGQSHSSLRRNGTAHHSRPANADLSCLLTPPNTPLYPDGGGPGPMLGHAPQTNGGISRTVTETKKTNGLITNGLEVELDKGPYGLGMGLIDGLHTPLNAPGIYIRTLIPDGPAASDGRLRIGDRILAVNGTSLIGADYQSAVDLIRLGGGRLRFLVAKSDLDVSEKISASSC</sequence>
<evidence type="ECO:0000259" key="14">
    <source>
        <dbReference type="PROSITE" id="PS50106"/>
    </source>
</evidence>
<evidence type="ECO:0000259" key="16">
    <source>
        <dbReference type="PROSITE" id="PS51126"/>
    </source>
</evidence>
<dbReference type="OrthoDB" id="3908708at2759"/>
<dbReference type="GO" id="GO:0005634">
    <property type="term" value="C:nucleus"/>
    <property type="evidence" value="ECO:0007669"/>
    <property type="project" value="UniProtKB-SubCell"/>
</dbReference>
<keyword evidence="13" id="KW-0472">Membrane</keyword>
<keyword evidence="8" id="KW-0206">Cytoskeleton</keyword>
<dbReference type="InterPro" id="IPR017383">
    <property type="entry name" value="ARPC1"/>
</dbReference>
<dbReference type="PANTHER" id="PTHR10709">
    <property type="entry name" value="ACTIN-RELATED PROTEIN 2/3 COMPLEX SUBUNIT 1"/>
    <property type="match status" value="1"/>
</dbReference>
<feature type="region of interest" description="Disordered" evidence="12">
    <location>
        <begin position="581"/>
        <end position="617"/>
    </location>
</feature>
<dbReference type="CDD" id="cd06690">
    <property type="entry name" value="PDZ_Radil-like"/>
    <property type="match status" value="1"/>
</dbReference>
<dbReference type="EMBL" id="JANIIK010000034">
    <property type="protein sequence ID" value="KAJ3614307.1"/>
    <property type="molecule type" value="Genomic_DNA"/>
</dbReference>
<dbReference type="SMART" id="SM01132">
    <property type="entry name" value="DIL"/>
    <property type="match status" value="1"/>
</dbReference>
<keyword evidence="7" id="KW-0009">Actin-binding</keyword>
<protein>
    <submittedName>
        <fullName evidence="17">Uncharacterized protein</fullName>
    </submittedName>
</protein>
<dbReference type="GO" id="GO:0034314">
    <property type="term" value="P:Arp2/3 complex-mediated actin nucleation"/>
    <property type="evidence" value="ECO:0007669"/>
    <property type="project" value="InterPro"/>
</dbReference>
<evidence type="ECO:0000256" key="9">
    <source>
        <dbReference type="ARBA" id="ARBA00023242"/>
    </source>
</evidence>
<feature type="transmembrane region" description="Helical" evidence="13">
    <location>
        <begin position="465"/>
        <end position="482"/>
    </location>
</feature>
<evidence type="ECO:0000256" key="6">
    <source>
        <dbReference type="ARBA" id="ARBA00022737"/>
    </source>
</evidence>
<dbReference type="PROSITE" id="PS50082">
    <property type="entry name" value="WD_REPEATS_2"/>
    <property type="match status" value="1"/>
</dbReference>
<dbReference type="InterPro" id="IPR015943">
    <property type="entry name" value="WD40/YVTN_repeat-like_dom_sf"/>
</dbReference>
<evidence type="ECO:0000313" key="17">
    <source>
        <dbReference type="EMBL" id="KAJ3614307.1"/>
    </source>
</evidence>
<dbReference type="CDD" id="cd17116">
    <property type="entry name" value="RA_Radil_like"/>
    <property type="match status" value="1"/>
</dbReference>
<dbReference type="Gene3D" id="2.60.200.20">
    <property type="match status" value="1"/>
</dbReference>
<dbReference type="SMART" id="SM00320">
    <property type="entry name" value="WD40"/>
    <property type="match status" value="6"/>
</dbReference>
<dbReference type="Pfam" id="PF00400">
    <property type="entry name" value="WD40"/>
    <property type="match status" value="2"/>
</dbReference>
<dbReference type="InterPro" id="IPR001478">
    <property type="entry name" value="PDZ"/>
</dbReference>
<evidence type="ECO:0000256" key="3">
    <source>
        <dbReference type="ARBA" id="ARBA00006260"/>
    </source>
</evidence>
<feature type="repeat" description="WD" evidence="11">
    <location>
        <begin position="48"/>
        <end position="79"/>
    </location>
</feature>
<keyword evidence="9" id="KW-0539">Nucleus</keyword>
<dbReference type="Pfam" id="PF01843">
    <property type="entry name" value="DIL"/>
    <property type="match status" value="1"/>
</dbReference>
<dbReference type="Pfam" id="PF00788">
    <property type="entry name" value="RA"/>
    <property type="match status" value="1"/>
</dbReference>
<dbReference type="InterPro" id="IPR008984">
    <property type="entry name" value="SMAD_FHA_dom_sf"/>
</dbReference>
<dbReference type="Gene3D" id="3.10.20.90">
    <property type="entry name" value="Phosphatidylinositol 3-kinase Catalytic Subunit, Chain A, domain 1"/>
    <property type="match status" value="1"/>
</dbReference>
<feature type="compositionally biased region" description="Polar residues" evidence="12">
    <location>
        <begin position="779"/>
        <end position="795"/>
    </location>
</feature>
<evidence type="ECO:0000259" key="15">
    <source>
        <dbReference type="PROSITE" id="PS50200"/>
    </source>
</evidence>
<proteinExistence type="inferred from homology"/>
<dbReference type="PROSITE" id="PS50200">
    <property type="entry name" value="RA"/>
    <property type="match status" value="1"/>
</dbReference>
<comment type="subcellular location">
    <subcellularLocation>
        <location evidence="2">Cytoplasm</location>
        <location evidence="2">Cytoskeleton</location>
    </subcellularLocation>
    <subcellularLocation>
        <location evidence="1">Nucleus</location>
    </subcellularLocation>
</comment>
<feature type="region of interest" description="Disordered" evidence="12">
    <location>
        <begin position="753"/>
        <end position="824"/>
    </location>
</feature>
<dbReference type="Gene3D" id="2.130.10.10">
    <property type="entry name" value="YVTN repeat-like/Quinoprotein amine dehydrogenase"/>
    <property type="match status" value="1"/>
</dbReference>
<accession>A0A9Q0IUX4</accession>
<dbReference type="InterPro" id="IPR029071">
    <property type="entry name" value="Ubiquitin-like_domsf"/>
</dbReference>